<feature type="transmembrane region" description="Helical" evidence="1">
    <location>
        <begin position="71"/>
        <end position="94"/>
    </location>
</feature>
<dbReference type="Pfam" id="PF04892">
    <property type="entry name" value="VanZ"/>
    <property type="match status" value="1"/>
</dbReference>
<dbReference type="AlphaFoldDB" id="A0A2S8FE66"/>
<comment type="caution">
    <text evidence="3">The sequence shown here is derived from an EMBL/GenBank/DDBJ whole genome shotgun (WGS) entry which is preliminary data.</text>
</comment>
<keyword evidence="1" id="KW-0812">Transmembrane</keyword>
<protein>
    <recommendedName>
        <fullName evidence="2">VanZ-like domain-containing protein</fullName>
    </recommendedName>
</protein>
<evidence type="ECO:0000313" key="4">
    <source>
        <dbReference type="Proteomes" id="UP000238322"/>
    </source>
</evidence>
<evidence type="ECO:0000256" key="1">
    <source>
        <dbReference type="SAM" id="Phobius"/>
    </source>
</evidence>
<dbReference type="Proteomes" id="UP000238322">
    <property type="component" value="Unassembled WGS sequence"/>
</dbReference>
<gene>
    <name evidence="3" type="ORF">C5Y83_24245</name>
</gene>
<feature type="domain" description="VanZ-like" evidence="2">
    <location>
        <begin position="28"/>
        <end position="154"/>
    </location>
</feature>
<sequence length="177" mass="20140">MKEAAEQASSQDHGSSRLGRWWWLAIAVIWAASIFVTSCYVIRPHEFFALVEDWGLIDTAKMAEFRIFWGIWWFTIVKGWHFTEFALLTLFLAWGTKACFPKSGQWSILVAMLLGFMYAAGDEWHQTFIPDRHGNVTDVLIDSLGVLTTTVILIVRSRRRSAEEGAASSISLPNQVR</sequence>
<feature type="transmembrane region" description="Helical" evidence="1">
    <location>
        <begin position="21"/>
        <end position="43"/>
    </location>
</feature>
<dbReference type="RefSeq" id="WP_105332378.1">
    <property type="nucleotide sequence ID" value="NZ_PUHY01000014.1"/>
</dbReference>
<dbReference type="InterPro" id="IPR006976">
    <property type="entry name" value="VanZ-like"/>
</dbReference>
<proteinExistence type="predicted"/>
<organism evidence="3 4">
    <name type="scientific">Blastopirellula marina</name>
    <dbReference type="NCBI Taxonomy" id="124"/>
    <lineage>
        <taxon>Bacteria</taxon>
        <taxon>Pseudomonadati</taxon>
        <taxon>Planctomycetota</taxon>
        <taxon>Planctomycetia</taxon>
        <taxon>Pirellulales</taxon>
        <taxon>Pirellulaceae</taxon>
        <taxon>Blastopirellula</taxon>
    </lineage>
</organism>
<keyword evidence="1" id="KW-0472">Membrane</keyword>
<dbReference type="OrthoDB" id="291892at2"/>
<reference evidence="3 4" key="1">
    <citation type="submission" date="2018-02" db="EMBL/GenBank/DDBJ databases">
        <title>Comparative genomes isolates from brazilian mangrove.</title>
        <authorList>
            <person name="Araujo J.E."/>
            <person name="Taketani R.G."/>
            <person name="Silva M.C.P."/>
            <person name="Loureco M.V."/>
            <person name="Andreote F.D."/>
        </authorList>
    </citation>
    <scope>NUCLEOTIDE SEQUENCE [LARGE SCALE GENOMIC DNA]</scope>
    <source>
        <strain evidence="3 4">Hex-1 MGV</strain>
    </source>
</reference>
<dbReference type="EMBL" id="PUHY01000014">
    <property type="protein sequence ID" value="PQO30473.1"/>
    <property type="molecule type" value="Genomic_DNA"/>
</dbReference>
<name>A0A2S8FE66_9BACT</name>
<evidence type="ECO:0000259" key="2">
    <source>
        <dbReference type="Pfam" id="PF04892"/>
    </source>
</evidence>
<dbReference type="NCBIfam" id="NF037970">
    <property type="entry name" value="vanZ_1"/>
    <property type="match status" value="1"/>
</dbReference>
<evidence type="ECO:0000313" key="3">
    <source>
        <dbReference type="EMBL" id="PQO30473.1"/>
    </source>
</evidence>
<keyword evidence="1" id="KW-1133">Transmembrane helix</keyword>
<feature type="transmembrane region" description="Helical" evidence="1">
    <location>
        <begin position="136"/>
        <end position="155"/>
    </location>
</feature>
<accession>A0A2S8FE66</accession>
<feature type="transmembrane region" description="Helical" evidence="1">
    <location>
        <begin position="106"/>
        <end position="124"/>
    </location>
</feature>